<name>A0A9N9TPJ8_PHYSR</name>
<evidence type="ECO:0000259" key="3">
    <source>
        <dbReference type="Pfam" id="PF23360"/>
    </source>
</evidence>
<dbReference type="SUPFAM" id="SSF50998">
    <property type="entry name" value="Quinoprotein alcohol dehydrogenase-like"/>
    <property type="match status" value="1"/>
</dbReference>
<dbReference type="GO" id="GO:0034464">
    <property type="term" value="C:BBSome"/>
    <property type="evidence" value="ECO:0007669"/>
    <property type="project" value="TreeGrafter"/>
</dbReference>
<dbReference type="GO" id="GO:0043005">
    <property type="term" value="C:neuron projection"/>
    <property type="evidence" value="ECO:0007669"/>
    <property type="project" value="TreeGrafter"/>
</dbReference>
<organism evidence="6 7">
    <name type="scientific">Phyllotreta striolata</name>
    <name type="common">Striped flea beetle</name>
    <name type="synonym">Crioceris striolata</name>
    <dbReference type="NCBI Taxonomy" id="444603"/>
    <lineage>
        <taxon>Eukaryota</taxon>
        <taxon>Metazoa</taxon>
        <taxon>Ecdysozoa</taxon>
        <taxon>Arthropoda</taxon>
        <taxon>Hexapoda</taxon>
        <taxon>Insecta</taxon>
        <taxon>Pterygota</taxon>
        <taxon>Neoptera</taxon>
        <taxon>Endopterygota</taxon>
        <taxon>Coleoptera</taxon>
        <taxon>Polyphaga</taxon>
        <taxon>Cucujiformia</taxon>
        <taxon>Chrysomeloidea</taxon>
        <taxon>Chrysomelidae</taxon>
        <taxon>Galerucinae</taxon>
        <taxon>Alticini</taxon>
        <taxon>Phyllotreta</taxon>
    </lineage>
</organism>
<dbReference type="InterPro" id="IPR056333">
    <property type="entry name" value="BBS7_pf_dom"/>
</dbReference>
<accession>A0A9N9TPJ8</accession>
<evidence type="ECO:0008006" key="8">
    <source>
        <dbReference type="Google" id="ProtNLM"/>
    </source>
</evidence>
<dbReference type="AlphaFoldDB" id="A0A9N9TPJ8"/>
<dbReference type="PANTHER" id="PTHR16074:SF4">
    <property type="entry name" value="BARDET-BIEDL SYNDROME 7 PROTEIN"/>
    <property type="match status" value="1"/>
</dbReference>
<dbReference type="InterPro" id="IPR015943">
    <property type="entry name" value="WD40/YVTN_repeat-like_dom_sf"/>
</dbReference>
<dbReference type="Gene3D" id="2.130.10.10">
    <property type="entry name" value="YVTN repeat-like/Quinoprotein amine dehydrogenase"/>
    <property type="match status" value="1"/>
</dbReference>
<dbReference type="Pfam" id="PF23743">
    <property type="entry name" value="Beta-prop_BBS7"/>
    <property type="match status" value="1"/>
</dbReference>
<dbReference type="GO" id="GO:0008104">
    <property type="term" value="P:intracellular protein localization"/>
    <property type="evidence" value="ECO:0007669"/>
    <property type="project" value="TreeGrafter"/>
</dbReference>
<evidence type="ECO:0000259" key="4">
    <source>
        <dbReference type="Pfam" id="PF23361"/>
    </source>
</evidence>
<feature type="coiled-coil region" evidence="1">
    <location>
        <begin position="335"/>
        <end position="362"/>
    </location>
</feature>
<dbReference type="GO" id="GO:0036064">
    <property type="term" value="C:ciliary basal body"/>
    <property type="evidence" value="ECO:0007669"/>
    <property type="project" value="TreeGrafter"/>
</dbReference>
<evidence type="ECO:0000313" key="7">
    <source>
        <dbReference type="Proteomes" id="UP001153712"/>
    </source>
</evidence>
<dbReference type="Pfam" id="PF23361">
    <property type="entry name" value="BBS7_pf"/>
    <property type="match status" value="1"/>
</dbReference>
<evidence type="ECO:0000259" key="5">
    <source>
        <dbReference type="Pfam" id="PF23743"/>
    </source>
</evidence>
<feature type="domain" description="BBS7 helical hairpin" evidence="2">
    <location>
        <begin position="600"/>
        <end position="715"/>
    </location>
</feature>
<dbReference type="GO" id="GO:0060271">
    <property type="term" value="P:cilium assembly"/>
    <property type="evidence" value="ECO:0007669"/>
    <property type="project" value="TreeGrafter"/>
</dbReference>
<reference evidence="6" key="1">
    <citation type="submission" date="2022-01" db="EMBL/GenBank/DDBJ databases">
        <authorList>
            <person name="King R."/>
        </authorList>
    </citation>
    <scope>NUCLEOTIDE SEQUENCE</scope>
</reference>
<dbReference type="Pfam" id="PF23360">
    <property type="entry name" value="BBS7_GAE"/>
    <property type="match status" value="1"/>
</dbReference>
<dbReference type="Proteomes" id="UP001153712">
    <property type="component" value="Chromosome 15"/>
</dbReference>
<protein>
    <recommendedName>
        <fullName evidence="8">Bardet-Biedl syndrome 7 protein homolog</fullName>
    </recommendedName>
</protein>
<evidence type="ECO:0000256" key="1">
    <source>
        <dbReference type="SAM" id="Coils"/>
    </source>
</evidence>
<feature type="domain" description="BBS7 GAE" evidence="3">
    <location>
        <begin position="379"/>
        <end position="487"/>
    </location>
</feature>
<dbReference type="InterPro" id="IPR056334">
    <property type="entry name" value="BBS7_GAE_dom"/>
</dbReference>
<proteinExistence type="predicted"/>
<feature type="domain" description="BBS7 beta-propeller" evidence="5">
    <location>
        <begin position="22"/>
        <end position="318"/>
    </location>
</feature>
<dbReference type="PANTHER" id="PTHR16074">
    <property type="entry name" value="BARDET-BIEDL SYNDROME 7 PROTEIN"/>
    <property type="match status" value="1"/>
</dbReference>
<dbReference type="Pfam" id="PF23349">
    <property type="entry name" value="BBS7_hp"/>
    <property type="match status" value="1"/>
</dbReference>
<dbReference type="InterPro" id="IPR011047">
    <property type="entry name" value="Quinoprotein_ADH-like_sf"/>
</dbReference>
<dbReference type="GO" id="GO:0005930">
    <property type="term" value="C:axoneme"/>
    <property type="evidence" value="ECO:0007669"/>
    <property type="project" value="TreeGrafter"/>
</dbReference>
<keyword evidence="1" id="KW-0175">Coiled coil</keyword>
<feature type="domain" description="BBS7 platform" evidence="4">
    <location>
        <begin position="495"/>
        <end position="596"/>
    </location>
</feature>
<gene>
    <name evidence="6" type="ORF">PHYEVI_LOCUS4296</name>
</gene>
<dbReference type="InterPro" id="IPR056335">
    <property type="entry name" value="BBS7_hairpin"/>
</dbReference>
<evidence type="ECO:0000259" key="2">
    <source>
        <dbReference type="Pfam" id="PF23349"/>
    </source>
</evidence>
<sequence>MTEIELSRIDYTIIGITNPNCLQLIPSDSEKDPQRVAVADVDGILQVFSVKKDDIQIHFKTLPGPPIASVKIAGAQDGPTDKIFVCAGNEVRGYTKKGKLFLTFDSGLTEAISTMFVLGNDLILCGKHVYTHFKDCKDNGSYLCGDRIVDVIAFNSNRRLISLIACEGRMIRALEHARVTLSMEVDSSPTVLHIYRTENDDTVLFGTADGRVGILDVENLQGFRRWLVSNPASTSPICAIDSYDLIGIDRNQLIIGRQDGSIEVYHVNTTDLSDDTKLLYKYVCNESVSGLKCGVAASSGYDEILVVTYTGRVFGLTTQTIETVVDNSASGFISSADTSQKIFKLKADIDELKNKILKEREKYQLSSSLAYYNEVSAIPLLMVKDSFVLDRNSSTYNLSIEVPTAIDNILLQCNTEIDLIDVEKNSAVVSYSQSRITEENYLLATYRCQINTNRLDLKIRPIEGKKGLLQVYVTPLVQPKCSRVIKYEIKALSLHYRLHQLDCNRPFNALVIKGSFSLAEFHSWLNQCLPEVPEKPQISEKTVLYFGSSSFDSVLECSYRKGEAEFRSDNISTISTLKENLTLEATKKKVKIEISTAISEESVNFLLKSAEAKFAERRKFADDSILLKALVEELEIADEETRDSLSEKYSDLLKRAGEIERGAPDNSGCLRRIYDTLCQLYVDYYKFKGMNVESRTGAFREALETYDYDNVMKFFRINDKK</sequence>
<dbReference type="OrthoDB" id="414590at2759"/>
<dbReference type="GO" id="GO:0016020">
    <property type="term" value="C:membrane"/>
    <property type="evidence" value="ECO:0007669"/>
    <property type="project" value="TreeGrafter"/>
</dbReference>
<dbReference type="EMBL" id="OU900108">
    <property type="protein sequence ID" value="CAG9857898.1"/>
    <property type="molecule type" value="Genomic_DNA"/>
</dbReference>
<keyword evidence="7" id="KW-1185">Reference proteome</keyword>
<evidence type="ECO:0000313" key="6">
    <source>
        <dbReference type="EMBL" id="CAG9857898.1"/>
    </source>
</evidence>
<dbReference type="InterPro" id="IPR056332">
    <property type="entry name" value="Beta-prop_BBS7"/>
</dbReference>